<reference evidence="2" key="1">
    <citation type="submission" date="2016-10" db="EMBL/GenBank/DDBJ databases">
        <authorList>
            <person name="Benchimol M."/>
            <person name="Almeida L.G."/>
            <person name="Vasconcelos A.T."/>
            <person name="Perreira-Neves A."/>
            <person name="Rosa I.A."/>
            <person name="Tasca T."/>
            <person name="Bogo M.R."/>
            <person name="de Souza W."/>
        </authorList>
    </citation>
    <scope>NUCLEOTIDE SEQUENCE [LARGE SCALE GENOMIC DNA]</scope>
    <source>
        <strain evidence="2">K</strain>
    </source>
</reference>
<accession>A0A1J4KHQ2</accession>
<feature type="region of interest" description="Disordered" evidence="1">
    <location>
        <begin position="129"/>
        <end position="153"/>
    </location>
</feature>
<evidence type="ECO:0000313" key="3">
    <source>
        <dbReference type="Proteomes" id="UP000179807"/>
    </source>
</evidence>
<keyword evidence="3" id="KW-1185">Reference proteome</keyword>
<dbReference type="AlphaFoldDB" id="A0A1J4KHQ2"/>
<evidence type="ECO:0000313" key="2">
    <source>
        <dbReference type="EMBL" id="OHT08861.1"/>
    </source>
</evidence>
<protein>
    <submittedName>
        <fullName evidence="2">Uncharacterized protein</fullName>
    </submittedName>
</protein>
<dbReference type="VEuPathDB" id="TrichDB:TRFO_22538"/>
<gene>
    <name evidence="2" type="ORF">TRFO_22538</name>
</gene>
<feature type="compositionally biased region" description="Polar residues" evidence="1">
    <location>
        <begin position="129"/>
        <end position="151"/>
    </location>
</feature>
<name>A0A1J4KHQ2_9EUKA</name>
<dbReference type="GeneID" id="94837314"/>
<dbReference type="EMBL" id="MLAK01000656">
    <property type="protein sequence ID" value="OHT08861.1"/>
    <property type="molecule type" value="Genomic_DNA"/>
</dbReference>
<evidence type="ECO:0000256" key="1">
    <source>
        <dbReference type="SAM" id="MobiDB-lite"/>
    </source>
</evidence>
<organism evidence="2 3">
    <name type="scientific">Tritrichomonas foetus</name>
    <dbReference type="NCBI Taxonomy" id="1144522"/>
    <lineage>
        <taxon>Eukaryota</taxon>
        <taxon>Metamonada</taxon>
        <taxon>Parabasalia</taxon>
        <taxon>Tritrichomonadida</taxon>
        <taxon>Tritrichomonadidae</taxon>
        <taxon>Tritrichomonas</taxon>
    </lineage>
</organism>
<dbReference type="RefSeq" id="XP_068361997.1">
    <property type="nucleotide sequence ID" value="XM_068502610.1"/>
</dbReference>
<proteinExistence type="predicted"/>
<sequence length="271" mass="30496">MEKKTICLFPIPPIPLQSGYQKVNFTEIFFAQAHKPIVFKELEGDELYEAAQIKTFLKNETYEIPKRKPMKHTIPFAGIQPKTHLDGYEAEIETLEGHDTAEFTMNALTGEIGNKNYDPTVNLLFETQTQNSPTSESTEKVQTNPESQQSSEKIEKQLEIIVEKPKPVEKLAQAKPTGGKHSIAERIALFNKEVTQEAQEKQKHSDSEVKRIDNNKIALMSKLIGNNAGGKGAYFKQGHLQTYDNKVVIHQMGGARRCIAPGRRPPTMVVH</sequence>
<comment type="caution">
    <text evidence="2">The sequence shown here is derived from an EMBL/GenBank/DDBJ whole genome shotgun (WGS) entry which is preliminary data.</text>
</comment>
<dbReference type="Proteomes" id="UP000179807">
    <property type="component" value="Unassembled WGS sequence"/>
</dbReference>